<name>A0A410P6E1_VELA1</name>
<sequence>MKGKKHFAVCIWTAAVALVLISSAYAQAPTLSLKKSIDLAETALNKTSVDLLQYYLYSITLSNSSQGQFWYLTYRPVNPSEYNEIFVKVYMDGSVGLSGGPFSSSGY</sequence>
<protein>
    <submittedName>
        <fullName evidence="2">Uncharacterized protein</fullName>
    </submittedName>
</protein>
<proteinExistence type="predicted"/>
<dbReference type="AlphaFoldDB" id="A0A410P6E1"/>
<evidence type="ECO:0000313" key="3">
    <source>
        <dbReference type="Proteomes" id="UP000287243"/>
    </source>
</evidence>
<organism evidence="2 3">
    <name type="scientific">Velamenicoccus archaeovorus</name>
    <dbReference type="NCBI Taxonomy" id="1930593"/>
    <lineage>
        <taxon>Bacteria</taxon>
        <taxon>Pseudomonadati</taxon>
        <taxon>Candidatus Omnitrophota</taxon>
        <taxon>Candidatus Velamenicoccus</taxon>
    </lineage>
</organism>
<evidence type="ECO:0000313" key="2">
    <source>
        <dbReference type="EMBL" id="QAT17766.1"/>
    </source>
</evidence>
<feature type="signal peptide" evidence="1">
    <location>
        <begin position="1"/>
        <end position="28"/>
    </location>
</feature>
<accession>A0A410P6E1</accession>
<evidence type="ECO:0000256" key="1">
    <source>
        <dbReference type="SAM" id="SignalP"/>
    </source>
</evidence>
<dbReference type="Proteomes" id="UP000287243">
    <property type="component" value="Chromosome"/>
</dbReference>
<reference evidence="2 3" key="1">
    <citation type="submission" date="2017-01" db="EMBL/GenBank/DDBJ databases">
        <title>First insights into the biology of 'candidatus Vampirococcus archaeovorus'.</title>
        <authorList>
            <person name="Kizina J."/>
            <person name="Jordan S."/>
            <person name="Stueber K."/>
            <person name="Reinhardt R."/>
            <person name="Harder J."/>
        </authorList>
    </citation>
    <scope>NUCLEOTIDE SEQUENCE [LARGE SCALE GENOMIC DNA]</scope>
    <source>
        <strain evidence="2 3">LiM</strain>
    </source>
</reference>
<dbReference type="RefSeq" id="WP_128700730.1">
    <property type="nucleotide sequence ID" value="NZ_CP019384.1"/>
</dbReference>
<gene>
    <name evidence="2" type="ORF">BU251_08550</name>
</gene>
<feature type="chain" id="PRO_5018993920" evidence="1">
    <location>
        <begin position="29"/>
        <end position="107"/>
    </location>
</feature>
<keyword evidence="3" id="KW-1185">Reference proteome</keyword>
<keyword evidence="1" id="KW-0732">Signal</keyword>
<dbReference type="KEGG" id="vai:BU251_08550"/>
<dbReference type="EMBL" id="CP019384">
    <property type="protein sequence ID" value="QAT17766.1"/>
    <property type="molecule type" value="Genomic_DNA"/>
</dbReference>